<name>A0AAE0CNQ6_9ROSI</name>
<dbReference type="AlphaFoldDB" id="A0AAE0CNQ6"/>
<dbReference type="Pfam" id="PF13960">
    <property type="entry name" value="DUF4218"/>
    <property type="match status" value="1"/>
</dbReference>
<reference evidence="2" key="1">
    <citation type="journal article" date="2023" name="Plant J.">
        <title>Genome sequences and population genomics provide insights into the demographic history, inbreeding, and mutation load of two 'living fossil' tree species of Dipteronia.</title>
        <authorList>
            <person name="Feng Y."/>
            <person name="Comes H.P."/>
            <person name="Chen J."/>
            <person name="Zhu S."/>
            <person name="Lu R."/>
            <person name="Zhang X."/>
            <person name="Li P."/>
            <person name="Qiu J."/>
            <person name="Olsen K.M."/>
            <person name="Qiu Y."/>
        </authorList>
    </citation>
    <scope>NUCLEOTIDE SEQUENCE</scope>
    <source>
        <strain evidence="2">KIB01</strain>
    </source>
</reference>
<accession>A0AAE0CNQ6</accession>
<gene>
    <name evidence="2" type="ORF">Ddye_010856</name>
</gene>
<proteinExistence type="predicted"/>
<organism evidence="2 3">
    <name type="scientific">Dipteronia dyeriana</name>
    <dbReference type="NCBI Taxonomy" id="168575"/>
    <lineage>
        <taxon>Eukaryota</taxon>
        <taxon>Viridiplantae</taxon>
        <taxon>Streptophyta</taxon>
        <taxon>Embryophyta</taxon>
        <taxon>Tracheophyta</taxon>
        <taxon>Spermatophyta</taxon>
        <taxon>Magnoliopsida</taxon>
        <taxon>eudicotyledons</taxon>
        <taxon>Gunneridae</taxon>
        <taxon>Pentapetalae</taxon>
        <taxon>rosids</taxon>
        <taxon>malvids</taxon>
        <taxon>Sapindales</taxon>
        <taxon>Sapindaceae</taxon>
        <taxon>Hippocastanoideae</taxon>
        <taxon>Acereae</taxon>
        <taxon>Dipteronia</taxon>
    </lineage>
</organism>
<dbReference type="EMBL" id="JANJYI010000003">
    <property type="protein sequence ID" value="KAK2657804.1"/>
    <property type="molecule type" value="Genomic_DNA"/>
</dbReference>
<dbReference type="PANTHER" id="PTHR10775:SF158">
    <property type="entry name" value="TNP2-LIKE TRANSPOSON PROTEIN"/>
    <property type="match status" value="1"/>
</dbReference>
<evidence type="ECO:0000259" key="1">
    <source>
        <dbReference type="Pfam" id="PF13960"/>
    </source>
</evidence>
<evidence type="ECO:0000313" key="2">
    <source>
        <dbReference type="EMBL" id="KAK2657804.1"/>
    </source>
</evidence>
<feature type="non-terminal residue" evidence="2">
    <location>
        <position position="1"/>
    </location>
</feature>
<dbReference type="Proteomes" id="UP001280121">
    <property type="component" value="Unassembled WGS sequence"/>
</dbReference>
<sequence>DILVRHNLDVMHVEKNICVNIISTLLNVKGKSNDGLNSRRDLESMCLRKELHPESRGNIFYLPTASHTLLKGEKQIFYRRLANMKLPDGYGSNIETRVSVKDCKIFGIKSHDFHLLMQQFLSIALRGLLPKGPRITIFLLCSFFNELCNRVVDIIELKIWRRMWLTLCMSERFFPQSFFDIMVHLTIHLG</sequence>
<dbReference type="InterPro" id="IPR025452">
    <property type="entry name" value="DUF4218"/>
</dbReference>
<comment type="caution">
    <text evidence="2">The sequence shown here is derived from an EMBL/GenBank/DDBJ whole genome shotgun (WGS) entry which is preliminary data.</text>
</comment>
<keyword evidence="3" id="KW-1185">Reference proteome</keyword>
<dbReference type="PANTHER" id="PTHR10775">
    <property type="entry name" value="OS08G0208400 PROTEIN"/>
    <property type="match status" value="1"/>
</dbReference>
<evidence type="ECO:0000313" key="3">
    <source>
        <dbReference type="Proteomes" id="UP001280121"/>
    </source>
</evidence>
<protein>
    <recommendedName>
        <fullName evidence="1">DUF4218 domain-containing protein</fullName>
    </recommendedName>
</protein>
<feature type="domain" description="DUF4218" evidence="1">
    <location>
        <begin position="158"/>
        <end position="189"/>
    </location>
</feature>